<dbReference type="Pfam" id="PF00619">
    <property type="entry name" value="CARD"/>
    <property type="match status" value="1"/>
</dbReference>
<accession>A0A3Q0SFM2</accession>
<dbReference type="PROSITE" id="PS50209">
    <property type="entry name" value="CARD"/>
    <property type="match status" value="1"/>
</dbReference>
<dbReference type="SUPFAM" id="SSF47986">
    <property type="entry name" value="DEATH domain"/>
    <property type="match status" value="1"/>
</dbReference>
<reference evidence="2" key="2">
    <citation type="submission" date="2025-09" db="UniProtKB">
        <authorList>
            <consortium name="Ensembl"/>
        </authorList>
    </citation>
    <scope>IDENTIFICATION</scope>
</reference>
<dbReference type="GeneTree" id="ENSGT00940000175362"/>
<organism evidence="2 3">
    <name type="scientific">Amphilophus citrinellus</name>
    <name type="common">Midas cichlid</name>
    <name type="synonym">Cichlasoma citrinellum</name>
    <dbReference type="NCBI Taxonomy" id="61819"/>
    <lineage>
        <taxon>Eukaryota</taxon>
        <taxon>Metazoa</taxon>
        <taxon>Chordata</taxon>
        <taxon>Craniata</taxon>
        <taxon>Vertebrata</taxon>
        <taxon>Euteleostomi</taxon>
        <taxon>Actinopterygii</taxon>
        <taxon>Neopterygii</taxon>
        <taxon>Teleostei</taxon>
        <taxon>Neoteleostei</taxon>
        <taxon>Acanthomorphata</taxon>
        <taxon>Ovalentaria</taxon>
        <taxon>Cichlomorphae</taxon>
        <taxon>Cichliformes</taxon>
        <taxon>Cichlidae</taxon>
        <taxon>New World cichlids</taxon>
        <taxon>Cichlasomatinae</taxon>
        <taxon>Heroini</taxon>
        <taxon>Amphilophus</taxon>
    </lineage>
</organism>
<dbReference type="Ensembl" id="ENSACIT00000022370.1">
    <property type="protein sequence ID" value="ENSACIP00000021797.1"/>
    <property type="gene ID" value="ENSACIG00000016945.1"/>
</dbReference>
<sequence>MILQLELRRARTNFIDKVSDPVLNKLLDELQHFAVLTDAEGEAARAKPRADKARDLIDMMRKKGAEASSKLIDVFHANDPYLCKELNPQKPK</sequence>
<proteinExistence type="predicted"/>
<evidence type="ECO:0000313" key="3">
    <source>
        <dbReference type="Proteomes" id="UP000261340"/>
    </source>
</evidence>
<evidence type="ECO:0000259" key="1">
    <source>
        <dbReference type="PROSITE" id="PS50209"/>
    </source>
</evidence>
<protein>
    <recommendedName>
        <fullName evidence="1">CARD domain-containing protein</fullName>
    </recommendedName>
</protein>
<dbReference type="InterPro" id="IPR001315">
    <property type="entry name" value="CARD"/>
</dbReference>
<dbReference type="InterPro" id="IPR011029">
    <property type="entry name" value="DEATH-like_dom_sf"/>
</dbReference>
<dbReference type="STRING" id="61819.ENSACIP00000021797"/>
<dbReference type="Gene3D" id="1.10.533.10">
    <property type="entry name" value="Death Domain, Fas"/>
    <property type="match status" value="1"/>
</dbReference>
<evidence type="ECO:0000313" key="2">
    <source>
        <dbReference type="Ensembl" id="ENSACIP00000021797.1"/>
    </source>
</evidence>
<dbReference type="AlphaFoldDB" id="A0A3Q0SFM2"/>
<keyword evidence="3" id="KW-1185">Reference proteome</keyword>
<dbReference type="GO" id="GO:0042981">
    <property type="term" value="P:regulation of apoptotic process"/>
    <property type="evidence" value="ECO:0007669"/>
    <property type="project" value="InterPro"/>
</dbReference>
<name>A0A3Q0SFM2_AMPCI</name>
<feature type="domain" description="CARD" evidence="1">
    <location>
        <begin position="7"/>
        <end position="90"/>
    </location>
</feature>
<reference evidence="2" key="1">
    <citation type="submission" date="2025-08" db="UniProtKB">
        <authorList>
            <consortium name="Ensembl"/>
        </authorList>
    </citation>
    <scope>IDENTIFICATION</scope>
</reference>
<dbReference type="OMA" id="IDMVNAK"/>
<dbReference type="Proteomes" id="UP000261340">
    <property type="component" value="Unplaced"/>
</dbReference>